<evidence type="ECO:0000256" key="8">
    <source>
        <dbReference type="SAM" id="Phobius"/>
    </source>
</evidence>
<feature type="transmembrane region" description="Helical" evidence="8">
    <location>
        <begin position="1514"/>
        <end position="1536"/>
    </location>
</feature>
<feature type="domain" description="G-protein coupled receptors family 1 profile" evidence="10">
    <location>
        <begin position="1274"/>
        <end position="1534"/>
    </location>
</feature>
<dbReference type="Gene3D" id="2.10.25.10">
    <property type="entry name" value="Laminin"/>
    <property type="match status" value="1"/>
</dbReference>
<dbReference type="Pfam" id="PF00001">
    <property type="entry name" value="7tm_1"/>
    <property type="match status" value="1"/>
</dbReference>
<dbReference type="Gene3D" id="1.20.1070.10">
    <property type="entry name" value="Rhodopsin 7-helix transmembrane proteins"/>
    <property type="match status" value="1"/>
</dbReference>
<dbReference type="Gene3D" id="4.10.400.10">
    <property type="entry name" value="Low-density Lipoprotein Receptor"/>
    <property type="match status" value="4"/>
</dbReference>
<feature type="disulfide bond" evidence="7">
    <location>
        <begin position="193"/>
        <end position="205"/>
    </location>
</feature>
<dbReference type="Pfam" id="PF00008">
    <property type="entry name" value="EGF"/>
    <property type="match status" value="1"/>
</dbReference>
<dbReference type="Proteomes" id="UP000663828">
    <property type="component" value="Unassembled WGS sequence"/>
</dbReference>
<keyword evidence="5 6" id="KW-1015">Disulfide bond</keyword>
<feature type="disulfide bond" evidence="6">
    <location>
        <begin position="904"/>
        <end position="914"/>
    </location>
</feature>
<dbReference type="InterPro" id="IPR000742">
    <property type="entry name" value="EGF"/>
</dbReference>
<evidence type="ECO:0000256" key="3">
    <source>
        <dbReference type="ARBA" id="ARBA00022989"/>
    </source>
</evidence>
<dbReference type="PANTHER" id="PTHR24033">
    <property type="entry name" value="EGF-LIKE DOMAIN-CONTAINING PROTEIN"/>
    <property type="match status" value="1"/>
</dbReference>
<evidence type="ECO:0000259" key="10">
    <source>
        <dbReference type="PROSITE" id="PS50262"/>
    </source>
</evidence>
<dbReference type="CDD" id="cd00054">
    <property type="entry name" value="EGF_CA"/>
    <property type="match status" value="1"/>
</dbReference>
<dbReference type="PROSITE" id="PS00022">
    <property type="entry name" value="EGF_1"/>
    <property type="match status" value="3"/>
</dbReference>
<reference evidence="11" key="1">
    <citation type="submission" date="2021-02" db="EMBL/GenBank/DDBJ databases">
        <authorList>
            <person name="Nowell W R."/>
        </authorList>
    </citation>
    <scope>NUCLEOTIDE SEQUENCE</scope>
</reference>
<proteinExistence type="predicted"/>
<keyword evidence="4 8" id="KW-0472">Membrane</keyword>
<dbReference type="PROSITE" id="PS01209">
    <property type="entry name" value="LDLRA_1"/>
    <property type="match status" value="1"/>
</dbReference>
<feature type="disulfide bond" evidence="6">
    <location>
        <begin position="1009"/>
        <end position="1018"/>
    </location>
</feature>
<evidence type="ECO:0000256" key="2">
    <source>
        <dbReference type="ARBA" id="ARBA00022692"/>
    </source>
</evidence>
<keyword evidence="2 8" id="KW-0812">Transmembrane</keyword>
<feature type="transmembrane region" description="Helical" evidence="8">
    <location>
        <begin position="1432"/>
        <end position="1453"/>
    </location>
</feature>
<feature type="domain" description="EGF-like" evidence="9">
    <location>
        <begin position="900"/>
        <end position="937"/>
    </location>
</feature>
<dbReference type="SMART" id="SM00192">
    <property type="entry name" value="LDLa"/>
    <property type="match status" value="6"/>
</dbReference>
<dbReference type="InterPro" id="IPR002172">
    <property type="entry name" value="LDrepeatLR_classA_rpt"/>
</dbReference>
<dbReference type="OrthoDB" id="9998912at2759"/>
<sequence>MDDISNNEYSDAIGIRYNCFRLAANAEQAKITRQISSYCLSESPSTFRIEKDPTLPTHSFSSLAKRNITGEDLYLWSAPIDIIEQYQIFLQSNDLLLAKAIFYNCTLPRFGSVCQYELFYQYENDSSLHEMIHNYYESYRYHSTDMTCYVHMKCKRGYPPACLDWTEICDGKVDCLDGNYDEEHCWQLELNQCEENDYQCTIGQCIPKEFVEDDSRTFDCVDSSDEHNTLVTDYLAVRGNYEPAFGYEDIRCQRTFLTSSCREERRYLLVQSMFSIKDDSISDKCWSAFKCYFALPNPTYPTITKEIIDTECVPTLQQTCPDMLAVPNTPAFFGYIYTAYKKNDPPYVDNYVLPYLCSNKPFGHGLLDLVLDVSTNETTCFRINHSINIMTFHTANWNSQYETPINGIFRQIREIEPMINFPPKLCNESHFYQCKNSLKCIPFHRLMNGVPDCPYDDDENIFKHTNARLFARLKSKYYKCYFIDKYIPHSAISNFKCDCRELDDLFCEDEHIFENFTKRTISFQTICDGFQELYPIQIDGKNQTDETRCEQWECDNIYTRCDGIWDCLHGEDELNCDSSPAFSKCSSDSRLCVNKTTSAFTCLPVEYVNDGKVDCLGGTDEQKLCPATLLYTQRRFYCITNNSLRCLPSAQLCNGHKDCLYGDDEQFCQQNRSMYMSICKDEYILLASDVERFLCNVSGGTRRAALKHFTINGFSQSSENQVDDDETIDIASLNKYRPVRLLDDPRCYRGLDVRVWLNKPMNIYTSACLCPPSYYGDRCQYQNERLSLSIRFHASALARQSPFIILVLLIDNTNRRTIQSYEQFTYLPIRDCKIKFNLYLLYSTRPKQMNKTYSIHINIYEQHSLQHRASLLYPVKFLFLPVHRLAFIVDIPFVDDEYFTHRICSDKRCLHGRCVQYANTKQTFCQCEQDWSGKFCHIPYNCTCSSNSLCVGALNNRRPICICPEKYFGAQCYIRNRFCDSSPCQNHGKCVPHDDFMLSTNEENYFCICSKGFSGKQCERLDTQIDLIFDKNLRLSPSLFIHFITIIPIYPWILSIPKSSPQRLTTLQTISQATNSLKIYWSRPFHLTFIETFDKTYYLPVIQPVYNYSQTIVRTVDLSNRCPPISELMSATFAQLHLLDRIKSYHLICQRSSPHLQCFHDDVHLCLCYDHGKKRLANCFKFDHQMKFDCFGRNECENDGQCFQDSPVCPRRSICVCSLCHYGSRCQFTTSEFGLSLDAILAYYIIPDANIFHQTPIVKLSFSLTIVFIILGLINGTLSFVTFKNKRVLTVGCGIYLLSLSIITICTMILFGLKYFIYLSSQITIPSNVSFLRMQCSSLDFLLRICLHMDQWLTACIAIERVMTVIQGVHFEKEKSKRWAKKILILLLIAVVLTSLHDPLHRRLFEEQDNDNKRRIWCIVSYSPKMQTYNRIINTLHFFIPFLANLISSIILITKKSHHHSSLQQHCSRKKTLCRQFAEHRHLLVAPVILFFLGLPRLFLSYVSKCMNSAKDSWIFLCGYFISFIPPVISFLIFVLPSKFYRKEWRKSIRWRPNSIFPN</sequence>
<dbReference type="EMBL" id="CAJNOR010007868">
    <property type="protein sequence ID" value="CAF1624612.1"/>
    <property type="molecule type" value="Genomic_DNA"/>
</dbReference>
<feature type="transmembrane region" description="Helical" evidence="8">
    <location>
        <begin position="1295"/>
        <end position="1321"/>
    </location>
</feature>
<feature type="transmembrane region" description="Helical" evidence="8">
    <location>
        <begin position="1483"/>
        <end position="1502"/>
    </location>
</feature>
<dbReference type="PANTHER" id="PTHR24033:SF151">
    <property type="entry name" value="NOTCH 2"/>
    <property type="match status" value="1"/>
</dbReference>
<dbReference type="Proteomes" id="UP000663852">
    <property type="component" value="Unassembled WGS sequence"/>
</dbReference>
<organism evidence="11 14">
    <name type="scientific">Adineta ricciae</name>
    <name type="common">Rotifer</name>
    <dbReference type="NCBI Taxonomy" id="249248"/>
    <lineage>
        <taxon>Eukaryota</taxon>
        <taxon>Metazoa</taxon>
        <taxon>Spiralia</taxon>
        <taxon>Gnathifera</taxon>
        <taxon>Rotifera</taxon>
        <taxon>Eurotatoria</taxon>
        <taxon>Bdelloidea</taxon>
        <taxon>Adinetida</taxon>
        <taxon>Adinetidae</taxon>
        <taxon>Adineta</taxon>
    </lineage>
</organism>
<dbReference type="InterPro" id="IPR051830">
    <property type="entry name" value="NOTCH_homolog"/>
</dbReference>
<gene>
    <name evidence="11" type="ORF">EDS130_LOCUS26542</name>
    <name evidence="12" type="ORF">XAT740_LOCUS50727</name>
</gene>
<comment type="caution">
    <text evidence="6">Lacks conserved residue(s) required for the propagation of feature annotation.</text>
</comment>
<dbReference type="InterPro" id="IPR000276">
    <property type="entry name" value="GPCR_Rhodpsn"/>
</dbReference>
<feature type="disulfide bond" evidence="7">
    <location>
        <begin position="561"/>
        <end position="576"/>
    </location>
</feature>
<name>A0A814Y1P6_ADIRI</name>
<feature type="domain" description="EGF-like" evidence="9">
    <location>
        <begin position="975"/>
        <end position="1019"/>
    </location>
</feature>
<dbReference type="PRINTS" id="PR00261">
    <property type="entry name" value="LDLRECEPTOR"/>
</dbReference>
<comment type="caution">
    <text evidence="11">The sequence shown here is derived from an EMBL/GenBank/DDBJ whole genome shotgun (WGS) entry which is preliminary data.</text>
</comment>
<dbReference type="PROSITE" id="PS50262">
    <property type="entry name" value="G_PROTEIN_RECEP_F1_2"/>
    <property type="match status" value="1"/>
</dbReference>
<evidence type="ECO:0000313" key="12">
    <source>
        <dbReference type="EMBL" id="CAF1624612.1"/>
    </source>
</evidence>
<dbReference type="SUPFAM" id="SSF57424">
    <property type="entry name" value="LDL receptor-like module"/>
    <property type="match status" value="3"/>
</dbReference>
<dbReference type="EMBL" id="CAJNOJ010000162">
    <property type="protein sequence ID" value="CAF1223425.1"/>
    <property type="molecule type" value="Genomic_DNA"/>
</dbReference>
<comment type="subcellular location">
    <subcellularLocation>
        <location evidence="1">Membrane</location>
    </subcellularLocation>
</comment>
<feature type="disulfide bond" evidence="7">
    <location>
        <begin position="653"/>
        <end position="668"/>
    </location>
</feature>
<evidence type="ECO:0000256" key="5">
    <source>
        <dbReference type="ARBA" id="ARBA00023157"/>
    </source>
</evidence>
<evidence type="ECO:0000313" key="11">
    <source>
        <dbReference type="EMBL" id="CAF1223425.1"/>
    </source>
</evidence>
<dbReference type="GO" id="GO:0004930">
    <property type="term" value="F:G protein-coupled receptor activity"/>
    <property type="evidence" value="ECO:0007669"/>
    <property type="project" value="InterPro"/>
</dbReference>
<dbReference type="InterPro" id="IPR023415">
    <property type="entry name" value="LDLR_class-A_CS"/>
</dbReference>
<dbReference type="GO" id="GO:0016020">
    <property type="term" value="C:membrane"/>
    <property type="evidence" value="ECO:0007669"/>
    <property type="project" value="UniProtKB-SubCell"/>
</dbReference>
<keyword evidence="3 8" id="KW-1133">Transmembrane helix</keyword>
<evidence type="ECO:0000313" key="13">
    <source>
        <dbReference type="Proteomes" id="UP000663828"/>
    </source>
</evidence>
<evidence type="ECO:0000256" key="6">
    <source>
        <dbReference type="PROSITE-ProRule" id="PRU00076"/>
    </source>
</evidence>
<evidence type="ECO:0000313" key="14">
    <source>
        <dbReference type="Proteomes" id="UP000663852"/>
    </source>
</evidence>
<evidence type="ECO:0000259" key="9">
    <source>
        <dbReference type="PROSITE" id="PS50026"/>
    </source>
</evidence>
<evidence type="ECO:0000256" key="4">
    <source>
        <dbReference type="ARBA" id="ARBA00023136"/>
    </source>
</evidence>
<dbReference type="SMART" id="SM00181">
    <property type="entry name" value="EGF"/>
    <property type="match status" value="3"/>
</dbReference>
<protein>
    <submittedName>
        <fullName evidence="11">Uncharacterized protein</fullName>
    </submittedName>
</protein>
<evidence type="ECO:0000256" key="1">
    <source>
        <dbReference type="ARBA" id="ARBA00004370"/>
    </source>
</evidence>
<feature type="transmembrane region" description="Helical" evidence="8">
    <location>
        <begin position="1379"/>
        <end position="1397"/>
    </location>
</feature>
<feature type="transmembrane region" description="Helical" evidence="8">
    <location>
        <begin position="1260"/>
        <end position="1283"/>
    </location>
</feature>
<keyword evidence="6" id="KW-0245">EGF-like domain</keyword>
<dbReference type="InterPro" id="IPR017452">
    <property type="entry name" value="GPCR_Rhodpsn_7TM"/>
</dbReference>
<dbReference type="CDD" id="cd00112">
    <property type="entry name" value="LDLa"/>
    <property type="match status" value="2"/>
</dbReference>
<dbReference type="PROSITE" id="PS50026">
    <property type="entry name" value="EGF_3"/>
    <property type="match status" value="2"/>
</dbReference>
<dbReference type="PROSITE" id="PS50068">
    <property type="entry name" value="LDLRA_2"/>
    <property type="match status" value="4"/>
</dbReference>
<feature type="disulfide bond" evidence="7">
    <location>
        <begin position="549"/>
        <end position="567"/>
    </location>
</feature>
<feature type="disulfide bond" evidence="6">
    <location>
        <begin position="927"/>
        <end position="936"/>
    </location>
</feature>
<dbReference type="SUPFAM" id="SSF81321">
    <property type="entry name" value="Family A G protein-coupled receptor-like"/>
    <property type="match status" value="1"/>
</dbReference>
<dbReference type="SUPFAM" id="SSF57196">
    <property type="entry name" value="EGF/Laminin"/>
    <property type="match status" value="2"/>
</dbReference>
<keyword evidence="13" id="KW-1185">Reference proteome</keyword>
<dbReference type="PROSITE" id="PS01186">
    <property type="entry name" value="EGF_2"/>
    <property type="match status" value="1"/>
</dbReference>
<dbReference type="InterPro" id="IPR036055">
    <property type="entry name" value="LDL_receptor-like_sf"/>
</dbReference>
<evidence type="ECO:0000256" key="7">
    <source>
        <dbReference type="PROSITE-ProRule" id="PRU00124"/>
    </source>
</evidence>
<accession>A0A814Y1P6</accession>